<dbReference type="GO" id="GO:0016787">
    <property type="term" value="F:hydrolase activity"/>
    <property type="evidence" value="ECO:0007669"/>
    <property type="project" value="UniProtKB-KW"/>
</dbReference>
<dbReference type="STRING" id="187330.AMS58_02730"/>
<dbReference type="RefSeq" id="WP_054203494.1">
    <property type="nucleotide sequence ID" value="NZ_LHPH01000005.1"/>
</dbReference>
<evidence type="ECO:0000256" key="6">
    <source>
        <dbReference type="ARBA" id="ARBA00030388"/>
    </source>
</evidence>
<dbReference type="Proteomes" id="UP000037848">
    <property type="component" value="Unassembled WGS sequence"/>
</dbReference>
<evidence type="ECO:0000256" key="3">
    <source>
        <dbReference type="ARBA" id="ARBA00022722"/>
    </source>
</evidence>
<dbReference type="EMBL" id="LHPH01000005">
    <property type="protein sequence ID" value="KPH64181.1"/>
    <property type="molecule type" value="Genomic_DNA"/>
</dbReference>
<evidence type="ECO:0000256" key="1">
    <source>
        <dbReference type="ARBA" id="ARBA00008172"/>
    </source>
</evidence>
<proteinExistence type="inferred from homology"/>
<keyword evidence="4" id="KW-0255">Endonuclease</keyword>
<comment type="similarity">
    <text evidence="1">Belongs to the YoeB family.</text>
</comment>
<dbReference type="GO" id="GO:0004519">
    <property type="term" value="F:endonuclease activity"/>
    <property type="evidence" value="ECO:0007669"/>
    <property type="project" value="UniProtKB-KW"/>
</dbReference>
<keyword evidence="8" id="KW-1185">Reference proteome</keyword>
<keyword evidence="2" id="KW-1277">Toxin-antitoxin system</keyword>
<dbReference type="GO" id="GO:0045892">
    <property type="term" value="P:negative regulation of DNA-templated transcription"/>
    <property type="evidence" value="ECO:0007669"/>
    <property type="project" value="TreeGrafter"/>
</dbReference>
<comment type="caution">
    <text evidence="7">The sequence shown here is derived from an EMBL/GenBank/DDBJ whole genome shotgun (WGS) entry which is preliminary data.</text>
</comment>
<dbReference type="Pfam" id="PF06769">
    <property type="entry name" value="YoeB_toxin"/>
    <property type="match status" value="1"/>
</dbReference>
<dbReference type="InterPro" id="IPR035093">
    <property type="entry name" value="RelE/ParE_toxin_dom_sf"/>
</dbReference>
<gene>
    <name evidence="7" type="ORF">ADS77_05690</name>
</gene>
<dbReference type="PATRIC" id="fig|187330.3.peg.3114"/>
<evidence type="ECO:0000256" key="4">
    <source>
        <dbReference type="ARBA" id="ARBA00022759"/>
    </source>
</evidence>
<sequence length="86" mass="10198">MSRMLAWTDDAWDDYLYWQGQGKKTLKRINKLITDAKRSPFEGIGKPEPLKENFAGFWSRRIDDTNRLVYAVNDAHLTIISCRYHY</sequence>
<evidence type="ECO:0000256" key="2">
    <source>
        <dbReference type="ARBA" id="ARBA00022649"/>
    </source>
</evidence>
<keyword evidence="5" id="KW-0378">Hydrolase</keyword>
<evidence type="ECO:0000313" key="8">
    <source>
        <dbReference type="Proteomes" id="UP000037848"/>
    </source>
</evidence>
<dbReference type="AlphaFoldDB" id="A0A0N0M0L2"/>
<name>A0A0N0M0L2_9GAMM</name>
<dbReference type="InterPro" id="IPR009614">
    <property type="entry name" value="YoeB_toxin"/>
</dbReference>
<evidence type="ECO:0000256" key="5">
    <source>
        <dbReference type="ARBA" id="ARBA00022801"/>
    </source>
</evidence>
<dbReference type="GO" id="GO:0006401">
    <property type="term" value="P:RNA catabolic process"/>
    <property type="evidence" value="ECO:0007669"/>
    <property type="project" value="InterPro"/>
</dbReference>
<dbReference type="Gene3D" id="3.30.2310.20">
    <property type="entry name" value="RelE-like"/>
    <property type="match status" value="1"/>
</dbReference>
<dbReference type="PANTHER" id="PTHR38039:SF1">
    <property type="entry name" value="TOXIN YOEB"/>
    <property type="match status" value="1"/>
</dbReference>
<organism evidence="7 8">
    <name type="scientific">Pseudoalteromonas porphyrae</name>
    <dbReference type="NCBI Taxonomy" id="187330"/>
    <lineage>
        <taxon>Bacteria</taxon>
        <taxon>Pseudomonadati</taxon>
        <taxon>Pseudomonadota</taxon>
        <taxon>Gammaproteobacteria</taxon>
        <taxon>Alteromonadales</taxon>
        <taxon>Pseudoalteromonadaceae</taxon>
        <taxon>Pseudoalteromonas</taxon>
    </lineage>
</organism>
<reference evidence="7 8" key="1">
    <citation type="submission" date="2015-08" db="EMBL/GenBank/DDBJ databases">
        <title>Draft Genome Sequence of Pseudoalteromonas porphyrae UCD-SED14.</title>
        <authorList>
            <person name="Coil D.A."/>
            <person name="Jospin G."/>
            <person name="Lee R.D."/>
            <person name="Eisen J.A."/>
        </authorList>
    </citation>
    <scope>NUCLEOTIDE SEQUENCE [LARGE SCALE GENOMIC DNA]</scope>
    <source>
        <strain evidence="7 8">UCD-SED14</strain>
    </source>
</reference>
<dbReference type="OrthoDB" id="9801102at2"/>
<evidence type="ECO:0000313" key="7">
    <source>
        <dbReference type="EMBL" id="KPH64181.1"/>
    </source>
</evidence>
<accession>A0A0N0M0L2</accession>
<dbReference type="SUPFAM" id="SSF143011">
    <property type="entry name" value="RelE-like"/>
    <property type="match status" value="1"/>
</dbReference>
<dbReference type="PANTHER" id="PTHR38039">
    <property type="entry name" value="TOXIN YOEB"/>
    <property type="match status" value="1"/>
</dbReference>
<dbReference type="NCBIfam" id="TIGR02116">
    <property type="entry name" value="toxin_Txe_YoeB"/>
    <property type="match status" value="1"/>
</dbReference>
<protein>
    <recommendedName>
        <fullName evidence="6">Putative mRNA interferase YoeB</fullName>
    </recommendedName>
</protein>
<keyword evidence="3" id="KW-0540">Nuclease</keyword>